<proteinExistence type="inferred from homology"/>
<feature type="binding site" evidence="9">
    <location>
        <position position="206"/>
    </location>
    <ligand>
        <name>Zn(2+)</name>
        <dbReference type="ChEBI" id="CHEBI:29105"/>
        <note>catalytic</note>
    </ligand>
</feature>
<evidence type="ECO:0000256" key="4">
    <source>
        <dbReference type="ARBA" id="ARBA00022801"/>
    </source>
</evidence>
<dbReference type="GO" id="GO:0071555">
    <property type="term" value="P:cell wall organization"/>
    <property type="evidence" value="ECO:0007669"/>
    <property type="project" value="UniProtKB-KW"/>
</dbReference>
<evidence type="ECO:0000313" key="11">
    <source>
        <dbReference type="EMBL" id="QCY70314.1"/>
    </source>
</evidence>
<gene>
    <name evidence="11" type="ORF">FHG64_13375</name>
</gene>
<name>A0A5B7X498_9FLAO</name>
<feature type="binding site" evidence="9">
    <location>
        <position position="145"/>
    </location>
    <ligand>
        <name>Zn(2+)</name>
        <dbReference type="ChEBI" id="CHEBI:29105"/>
        <note>catalytic</note>
    </ligand>
</feature>
<dbReference type="PIRSF" id="PIRSF026671">
    <property type="entry name" value="AA_dipeptidase"/>
    <property type="match status" value="1"/>
</dbReference>
<dbReference type="EMBL" id="CP040812">
    <property type="protein sequence ID" value="QCY70314.1"/>
    <property type="molecule type" value="Genomic_DNA"/>
</dbReference>
<dbReference type="AlphaFoldDB" id="A0A5B7X498"/>
<dbReference type="EC" id="3.4.13.22" evidence="9 10"/>
<keyword evidence="8 10" id="KW-0961">Cell wall biogenesis/degradation</keyword>
<dbReference type="CDD" id="cd14817">
    <property type="entry name" value="D-Ala-D-Ala_dipeptidase_VanX"/>
    <property type="match status" value="1"/>
</dbReference>
<protein>
    <recommendedName>
        <fullName evidence="9 10">D-alanyl-D-alanine dipeptidase</fullName>
        <shortName evidence="9 10">D-Ala-D-Ala dipeptidase</shortName>
        <ecNumber evidence="9 10">3.4.13.22</ecNumber>
    </recommendedName>
</protein>
<comment type="similarity">
    <text evidence="9 10">Belongs to the peptidase M15D family.</text>
</comment>
<keyword evidence="2 9" id="KW-0645">Protease</keyword>
<dbReference type="RefSeq" id="WP_139066876.1">
    <property type="nucleotide sequence ID" value="NZ_CP040812.1"/>
</dbReference>
<feature type="binding site" evidence="9">
    <location>
        <position position="138"/>
    </location>
    <ligand>
        <name>Zn(2+)</name>
        <dbReference type="ChEBI" id="CHEBI:29105"/>
        <note>catalytic</note>
    </ligand>
</feature>
<dbReference type="Pfam" id="PF01427">
    <property type="entry name" value="Peptidase_M15"/>
    <property type="match status" value="1"/>
</dbReference>
<evidence type="ECO:0000256" key="1">
    <source>
        <dbReference type="ARBA" id="ARBA00001362"/>
    </source>
</evidence>
<keyword evidence="3 9" id="KW-0479">Metal-binding</keyword>
<dbReference type="SUPFAM" id="SSF55166">
    <property type="entry name" value="Hedgehog/DD-peptidase"/>
    <property type="match status" value="1"/>
</dbReference>
<dbReference type="Proteomes" id="UP000309016">
    <property type="component" value="Chromosome"/>
</dbReference>
<keyword evidence="7 9" id="KW-0482">Metalloprotease</keyword>
<evidence type="ECO:0000313" key="12">
    <source>
        <dbReference type="Proteomes" id="UP000309016"/>
    </source>
</evidence>
<sequence>MRFSFLLFSILFTINTYGQTTSLPKGFVYVKEVIPDVLEEMRYYSDNNFIGKPIEGYKSNRAILAEPAALALKRVQKELKKGGYCLKIFDAYRPQRAVNEFISWAKQPEDTLKKQLFYPEIPKDELFERGYISSRSGHSRGSTIDLSIIDANTGVEIDMGSPYDFFGSLSHHDTSLITPAQRENRLYLKSIMRKHGFVAYPQEWWHYTFKPEAFPETYFDFVVE</sequence>
<comment type="function">
    <text evidence="9 10">Catalyzes hydrolysis of the D-alanyl-D-alanine dipeptide.</text>
</comment>
<organism evidence="11 12">
    <name type="scientific">Antarcticibacterium flavum</name>
    <dbReference type="NCBI Taxonomy" id="2058175"/>
    <lineage>
        <taxon>Bacteria</taxon>
        <taxon>Pseudomonadati</taxon>
        <taxon>Bacteroidota</taxon>
        <taxon>Flavobacteriia</taxon>
        <taxon>Flavobacteriales</taxon>
        <taxon>Flavobacteriaceae</taxon>
        <taxon>Antarcticibacterium</taxon>
    </lineage>
</organism>
<dbReference type="GO" id="GO:0160237">
    <property type="term" value="F:D-Ala-D-Ala dipeptidase activity"/>
    <property type="evidence" value="ECO:0007669"/>
    <property type="project" value="UniProtKB-EC"/>
</dbReference>
<dbReference type="GO" id="GO:0008270">
    <property type="term" value="F:zinc ion binding"/>
    <property type="evidence" value="ECO:0007669"/>
    <property type="project" value="UniProtKB-UniRule"/>
</dbReference>
<dbReference type="GO" id="GO:0006508">
    <property type="term" value="P:proteolysis"/>
    <property type="evidence" value="ECO:0007669"/>
    <property type="project" value="UniProtKB-KW"/>
</dbReference>
<keyword evidence="5 9" id="KW-0862">Zinc</keyword>
<dbReference type="KEGG" id="afla:FHG64_13375"/>
<dbReference type="InterPro" id="IPR009045">
    <property type="entry name" value="Zn_M74/Hedgehog-like"/>
</dbReference>
<dbReference type="OrthoDB" id="9801430at2"/>
<dbReference type="PANTHER" id="PTHR43126:SF1">
    <property type="entry name" value="D-ALANYL-D-ALANINE DIPEPTIDASE"/>
    <property type="match status" value="1"/>
</dbReference>
<dbReference type="PANTHER" id="PTHR43126">
    <property type="entry name" value="D-ALANYL-D-ALANINE DIPEPTIDASE"/>
    <property type="match status" value="1"/>
</dbReference>
<keyword evidence="4 9" id="KW-0378">Hydrolase</keyword>
<dbReference type="InterPro" id="IPR000755">
    <property type="entry name" value="A_A_dipeptidase"/>
</dbReference>
<dbReference type="HAMAP" id="MF_01924">
    <property type="entry name" value="A_A_dipeptidase"/>
    <property type="match status" value="1"/>
</dbReference>
<keyword evidence="6 9" id="KW-0224">Dipeptidase</keyword>
<evidence type="ECO:0000256" key="8">
    <source>
        <dbReference type="ARBA" id="ARBA00023316"/>
    </source>
</evidence>
<accession>A0A5B7X498</accession>
<evidence type="ECO:0000256" key="2">
    <source>
        <dbReference type="ARBA" id="ARBA00022670"/>
    </source>
</evidence>
<reference evidence="11 12" key="1">
    <citation type="submission" date="2019-06" db="EMBL/GenBank/DDBJ databases">
        <title>Complete genome sequence of Antarcticibacterium flavum KCTC 52984T from an Antarctic marine sediment.</title>
        <authorList>
            <person name="Lee Y.M."/>
            <person name="Shin S.C."/>
        </authorList>
    </citation>
    <scope>NUCLEOTIDE SEQUENCE [LARGE SCALE GENOMIC DNA]</scope>
    <source>
        <strain evidence="11 12">KCTC 52984</strain>
    </source>
</reference>
<evidence type="ECO:0000256" key="9">
    <source>
        <dbReference type="HAMAP-Rule" id="MF_01924"/>
    </source>
</evidence>
<feature type="active site" description="Proton donor/acceptor" evidence="9">
    <location>
        <position position="203"/>
    </location>
</feature>
<evidence type="ECO:0000256" key="10">
    <source>
        <dbReference type="PIRNR" id="PIRNR026671"/>
    </source>
</evidence>
<dbReference type="GO" id="GO:0008237">
    <property type="term" value="F:metallopeptidase activity"/>
    <property type="evidence" value="ECO:0007669"/>
    <property type="project" value="UniProtKB-KW"/>
</dbReference>
<feature type="site" description="Transition state stabilizer" evidence="9">
    <location>
        <position position="93"/>
    </location>
</feature>
<comment type="cofactor">
    <cofactor evidence="9">
        <name>Zn(2+)</name>
        <dbReference type="ChEBI" id="CHEBI:29105"/>
    </cofactor>
    <text evidence="9">Binds 1 zinc ion per subunit.</text>
</comment>
<keyword evidence="12" id="KW-1185">Reference proteome</keyword>
<evidence type="ECO:0000256" key="6">
    <source>
        <dbReference type="ARBA" id="ARBA00022997"/>
    </source>
</evidence>
<evidence type="ECO:0000256" key="3">
    <source>
        <dbReference type="ARBA" id="ARBA00022723"/>
    </source>
</evidence>
<dbReference type="Gene3D" id="3.30.1380.10">
    <property type="match status" value="1"/>
</dbReference>
<evidence type="ECO:0000256" key="5">
    <source>
        <dbReference type="ARBA" id="ARBA00022833"/>
    </source>
</evidence>
<comment type="catalytic activity">
    <reaction evidence="1 9 10">
        <text>D-alanyl-D-alanine + H2O = 2 D-alanine</text>
        <dbReference type="Rhea" id="RHEA:20661"/>
        <dbReference type="ChEBI" id="CHEBI:15377"/>
        <dbReference type="ChEBI" id="CHEBI:57416"/>
        <dbReference type="ChEBI" id="CHEBI:57822"/>
        <dbReference type="EC" id="3.4.13.22"/>
    </reaction>
</comment>
<evidence type="ECO:0000256" key="7">
    <source>
        <dbReference type="ARBA" id="ARBA00023049"/>
    </source>
</evidence>